<organism evidence="2 3">
    <name type="scientific">Acetatifactor muris</name>
    <dbReference type="NCBI Taxonomy" id="879566"/>
    <lineage>
        <taxon>Bacteria</taxon>
        <taxon>Bacillati</taxon>
        <taxon>Bacillota</taxon>
        <taxon>Clostridia</taxon>
        <taxon>Lachnospirales</taxon>
        <taxon>Lachnospiraceae</taxon>
        <taxon>Acetatifactor</taxon>
    </lineage>
</organism>
<gene>
    <name evidence="2" type="ORF">AMURIS_02414</name>
</gene>
<keyword evidence="3" id="KW-1185">Reference proteome</keyword>
<evidence type="ECO:0000256" key="1">
    <source>
        <dbReference type="SAM" id="MobiDB-lite"/>
    </source>
</evidence>
<dbReference type="AlphaFoldDB" id="A0A2K4ZGU3"/>
<feature type="region of interest" description="Disordered" evidence="1">
    <location>
        <begin position="64"/>
        <end position="85"/>
    </location>
</feature>
<reference evidence="2 3" key="1">
    <citation type="submission" date="2018-01" db="EMBL/GenBank/DDBJ databases">
        <authorList>
            <person name="Gaut B.S."/>
            <person name="Morton B.R."/>
            <person name="Clegg M.T."/>
            <person name="Duvall M.R."/>
        </authorList>
    </citation>
    <scope>NUCLEOTIDE SEQUENCE [LARGE SCALE GENOMIC DNA]</scope>
    <source>
        <strain evidence="2">GP69</strain>
    </source>
</reference>
<dbReference type="EMBL" id="OFSM01000011">
    <property type="protein sequence ID" value="SOY29693.1"/>
    <property type="molecule type" value="Genomic_DNA"/>
</dbReference>
<protein>
    <submittedName>
        <fullName evidence="2">Uncharacterized protein</fullName>
    </submittedName>
</protein>
<dbReference type="RefSeq" id="WP_103239779.1">
    <property type="nucleotide sequence ID" value="NZ_JANJZD010000010.1"/>
</dbReference>
<sequence length="85" mass="8861">MENAVKAICQALIEEAGLVISHTDKIAALGSSDARTTAQAIDGMRLDAVEHIQNLTLELTRLITSGEEPGEAESGGEPEGEGEAE</sequence>
<evidence type="ECO:0000313" key="2">
    <source>
        <dbReference type="EMBL" id="SOY29693.1"/>
    </source>
</evidence>
<accession>A0A2K4ZGU3</accession>
<name>A0A2K4ZGU3_9FIRM</name>
<feature type="compositionally biased region" description="Acidic residues" evidence="1">
    <location>
        <begin position="68"/>
        <end position="85"/>
    </location>
</feature>
<proteinExistence type="predicted"/>
<dbReference type="Proteomes" id="UP000236311">
    <property type="component" value="Unassembled WGS sequence"/>
</dbReference>
<evidence type="ECO:0000313" key="3">
    <source>
        <dbReference type="Proteomes" id="UP000236311"/>
    </source>
</evidence>